<accession>A0A3P7NLW7</accession>
<feature type="transmembrane region" description="Helical" evidence="1">
    <location>
        <begin position="62"/>
        <end position="86"/>
    </location>
</feature>
<dbReference type="EMBL" id="UYRU01046994">
    <property type="protein sequence ID" value="VDN09402.1"/>
    <property type="molecule type" value="Genomic_DNA"/>
</dbReference>
<feature type="transmembrane region" description="Helical" evidence="1">
    <location>
        <begin position="93"/>
        <end position="114"/>
    </location>
</feature>
<keyword evidence="1" id="KW-0472">Membrane</keyword>
<dbReference type="Proteomes" id="UP000281553">
    <property type="component" value="Unassembled WGS sequence"/>
</dbReference>
<gene>
    <name evidence="2" type="ORF">DILT_LOCUS5233</name>
</gene>
<evidence type="ECO:0000256" key="1">
    <source>
        <dbReference type="SAM" id="Phobius"/>
    </source>
</evidence>
<sequence>MIIISAAPPYNPPSITGSNANDSADFAASAFSDKDIRRHFVAKTLSMSYMAGVVSCFHKVHFILFCLLITAGVTLCVTLIAVACPIDITKCQFLLAVMSVVFLIFGIVCIVVLMCGKYTRVSVLVSPPPPCVYFFSILCRCFFELHVCPLD</sequence>
<reference evidence="2 3" key="1">
    <citation type="submission" date="2018-11" db="EMBL/GenBank/DDBJ databases">
        <authorList>
            <consortium name="Pathogen Informatics"/>
        </authorList>
    </citation>
    <scope>NUCLEOTIDE SEQUENCE [LARGE SCALE GENOMIC DNA]</scope>
</reference>
<keyword evidence="1" id="KW-1133">Transmembrane helix</keyword>
<keyword evidence="1" id="KW-0812">Transmembrane</keyword>
<proteinExistence type="predicted"/>
<organism evidence="2 3">
    <name type="scientific">Dibothriocephalus latus</name>
    <name type="common">Fish tapeworm</name>
    <name type="synonym">Diphyllobothrium latum</name>
    <dbReference type="NCBI Taxonomy" id="60516"/>
    <lineage>
        <taxon>Eukaryota</taxon>
        <taxon>Metazoa</taxon>
        <taxon>Spiralia</taxon>
        <taxon>Lophotrochozoa</taxon>
        <taxon>Platyhelminthes</taxon>
        <taxon>Cestoda</taxon>
        <taxon>Eucestoda</taxon>
        <taxon>Diphyllobothriidea</taxon>
        <taxon>Diphyllobothriidae</taxon>
        <taxon>Dibothriocephalus</taxon>
    </lineage>
</organism>
<name>A0A3P7NLW7_DIBLA</name>
<evidence type="ECO:0000313" key="3">
    <source>
        <dbReference type="Proteomes" id="UP000281553"/>
    </source>
</evidence>
<keyword evidence="3" id="KW-1185">Reference proteome</keyword>
<dbReference type="AlphaFoldDB" id="A0A3P7NLW7"/>
<protein>
    <submittedName>
        <fullName evidence="2">Uncharacterized protein</fullName>
    </submittedName>
</protein>
<evidence type="ECO:0000313" key="2">
    <source>
        <dbReference type="EMBL" id="VDN09402.1"/>
    </source>
</evidence>
<dbReference type="OrthoDB" id="7933078at2759"/>